<dbReference type="PANTHER" id="PTHR42829">
    <property type="entry name" value="NADH-UBIQUINONE OXIDOREDUCTASE CHAIN 5"/>
    <property type="match status" value="1"/>
</dbReference>
<evidence type="ECO:0000256" key="5">
    <source>
        <dbReference type="ARBA" id="ARBA00022660"/>
    </source>
</evidence>
<feature type="domain" description="NADH-Ubiquinone oxidoreductase (complex I) chain 5 N-terminal" evidence="18">
    <location>
        <begin position="67"/>
        <end position="115"/>
    </location>
</feature>
<dbReference type="InterPro" id="IPR001516">
    <property type="entry name" value="Proton_antipo_N"/>
</dbReference>
<keyword evidence="10 16" id="KW-1133">Transmembrane helix</keyword>
<dbReference type="GO" id="GO:0003954">
    <property type="term" value="F:NADH dehydrogenase activity"/>
    <property type="evidence" value="ECO:0007669"/>
    <property type="project" value="TreeGrafter"/>
</dbReference>
<dbReference type="PANTHER" id="PTHR42829:SF2">
    <property type="entry name" value="NADH-UBIQUINONE OXIDOREDUCTASE CHAIN 5"/>
    <property type="match status" value="1"/>
</dbReference>
<gene>
    <name evidence="20" type="primary">nd5</name>
</gene>
<feature type="transmembrane region" description="Helical" evidence="16">
    <location>
        <begin position="138"/>
        <end position="157"/>
    </location>
</feature>
<keyword evidence="14 16" id="KW-0472">Membrane</keyword>
<feature type="domain" description="NADH:quinone oxidoreductase/Mrp antiporter transmembrane" evidence="17">
    <location>
        <begin position="132"/>
        <end position="415"/>
    </location>
</feature>
<dbReference type="InterPro" id="IPR003945">
    <property type="entry name" value="NU5C-like"/>
</dbReference>
<name>A0PDS1_BOAIM</name>
<keyword evidence="12 16" id="KW-0830">Ubiquinone</keyword>
<dbReference type="GO" id="GO:0008137">
    <property type="term" value="F:NADH dehydrogenase (ubiquinone) activity"/>
    <property type="evidence" value="ECO:0007669"/>
    <property type="project" value="UniProtKB-EC"/>
</dbReference>
<organism evidence="20">
    <name type="scientific">Boa imperator</name>
    <name type="common">Central American boa constrictor</name>
    <name type="synonym">Boa constrictor imperator</name>
    <dbReference type="NCBI Taxonomy" id="401042"/>
    <lineage>
        <taxon>Eukaryota</taxon>
        <taxon>Metazoa</taxon>
        <taxon>Chordata</taxon>
        <taxon>Craniata</taxon>
        <taxon>Vertebrata</taxon>
        <taxon>Euteleostomi</taxon>
        <taxon>Lepidosauria</taxon>
        <taxon>Squamata</taxon>
        <taxon>Bifurcata</taxon>
        <taxon>Unidentata</taxon>
        <taxon>Episquamata</taxon>
        <taxon>Toxicofera</taxon>
        <taxon>Serpentes</taxon>
        <taxon>Henophidia</taxon>
        <taxon>Boidae</taxon>
        <taxon>Boinae</taxon>
        <taxon>Boa</taxon>
    </lineage>
</organism>
<keyword evidence="6 16" id="KW-0812">Transmembrane</keyword>
<comment type="function">
    <text evidence="16">Core subunit of the mitochondrial membrane respiratory chain NADH dehydrogenase (Complex I) which catalyzes electron transfer from NADH through the respiratory chain, using ubiquinone as an electron acceptor. Essential for the catalytic activity and assembly of complex I.</text>
</comment>
<feature type="transmembrane region" description="Helical" evidence="16">
    <location>
        <begin position="208"/>
        <end position="226"/>
    </location>
</feature>
<dbReference type="GO" id="GO:0015990">
    <property type="term" value="P:electron transport coupled proton transport"/>
    <property type="evidence" value="ECO:0007669"/>
    <property type="project" value="TreeGrafter"/>
</dbReference>
<dbReference type="AlphaFoldDB" id="A0PDS1"/>
<keyword evidence="7" id="KW-0999">Mitochondrion inner membrane</keyword>
<sequence length="597" mass="66813">MNTMTPTLMMTTFIILIMTTTKMMLKHNHNLKDTKNSLTAAFVISLIPLSALLNNENEIMVSSPTIINTTTMNINMTFILDYPSLTFIPIALFVTWSIVEFSMWYMSTDPHLNKFIKHLMTFLIAMIIIITANNMLQLFVGWEGVGIMSFLLIGWWYSRSDANTAALQAIIYNRIGDIGLIMTTAWMIGSTSMNMQEMFTQHETINMIPLIGLIAAAMGKSAQFGLHPWLPAAMEGPTPVSALLHSSTMVVAGVFLLIRLHPVMQNNKTALTACLIIGSLTTMFAAASAMTQHDIKKIIALSTTSQLGLMMTMIGLNQPMLAFLHMSTHSFFKALLFLCSGSFIHNLDNEQDIRKMGGLSKTMPATASTMTIANFTLMGMPFLSGFYSKDTIIETLINSHINSWALSMTLIATMLSAMYSMRIIYWTLTNFPRTKQKTHQETKMPIKPIMRLTIGSILVGTMTKLSTLQTTTIITMPKTIKMGALLITMLGVMMSTDLMFMHPHQPPQKPKTINSFFNQLAFFNTMHRTIPMSTLKMSQQISTELVDLWTLENWGPKGLTNSITPLIHITTQQKNQIKNYLTVFTMTTMLATLLTMT</sequence>
<evidence type="ECO:0000256" key="8">
    <source>
        <dbReference type="ARBA" id="ARBA00022967"/>
    </source>
</evidence>
<evidence type="ECO:0000313" key="20">
    <source>
        <dbReference type="EMBL" id="CAL37057.1"/>
    </source>
</evidence>
<evidence type="ECO:0000256" key="7">
    <source>
        <dbReference type="ARBA" id="ARBA00022792"/>
    </source>
</evidence>
<keyword evidence="9" id="KW-0249">Electron transport</keyword>
<feature type="transmembrane region" description="Helical" evidence="16">
    <location>
        <begin position="322"/>
        <end position="344"/>
    </location>
</feature>
<dbReference type="GO" id="GO:0042773">
    <property type="term" value="P:ATP synthesis coupled electron transport"/>
    <property type="evidence" value="ECO:0007669"/>
    <property type="project" value="InterPro"/>
</dbReference>
<feature type="transmembrane region" description="Helical" evidence="16">
    <location>
        <begin position="115"/>
        <end position="132"/>
    </location>
</feature>
<evidence type="ECO:0000256" key="14">
    <source>
        <dbReference type="ARBA" id="ARBA00023136"/>
    </source>
</evidence>
<evidence type="ECO:0000259" key="18">
    <source>
        <dbReference type="Pfam" id="PF00662"/>
    </source>
</evidence>
<feature type="transmembrane region" description="Helical" evidence="16">
    <location>
        <begin position="82"/>
        <end position="103"/>
    </location>
</feature>
<accession>A0PDS1</accession>
<dbReference type="GO" id="GO:0005743">
    <property type="term" value="C:mitochondrial inner membrane"/>
    <property type="evidence" value="ECO:0007669"/>
    <property type="project" value="UniProtKB-SubCell"/>
</dbReference>
<dbReference type="PRINTS" id="PR01434">
    <property type="entry name" value="NADHDHGNASE5"/>
</dbReference>
<dbReference type="InterPro" id="IPR018393">
    <property type="entry name" value="NADHpl_OxRdtase_5_subgr"/>
</dbReference>
<keyword evidence="13 16" id="KW-0496">Mitochondrion</keyword>
<evidence type="ECO:0000256" key="2">
    <source>
        <dbReference type="ARBA" id="ARBA00012944"/>
    </source>
</evidence>
<reference evidence="20" key="1">
    <citation type="journal article" date="2006" name="Zool. Scr.">
        <title>A mitogenomic study on the phylogenetic position of snakes.</title>
        <authorList>
            <person name="Douglas D."/>
            <person name="Janke A."/>
            <person name="Arnason U."/>
        </authorList>
    </citation>
    <scope>NUCLEOTIDE SEQUENCE</scope>
</reference>
<evidence type="ECO:0000256" key="16">
    <source>
        <dbReference type="RuleBase" id="RU003404"/>
    </source>
</evidence>
<comment type="catalytic activity">
    <reaction evidence="15 16">
        <text>a ubiquinone + NADH + 5 H(+)(in) = a ubiquinol + NAD(+) + 4 H(+)(out)</text>
        <dbReference type="Rhea" id="RHEA:29091"/>
        <dbReference type="Rhea" id="RHEA-COMP:9565"/>
        <dbReference type="Rhea" id="RHEA-COMP:9566"/>
        <dbReference type="ChEBI" id="CHEBI:15378"/>
        <dbReference type="ChEBI" id="CHEBI:16389"/>
        <dbReference type="ChEBI" id="CHEBI:17976"/>
        <dbReference type="ChEBI" id="CHEBI:57540"/>
        <dbReference type="ChEBI" id="CHEBI:57945"/>
        <dbReference type="EC" id="7.1.1.2"/>
    </reaction>
</comment>
<evidence type="ECO:0000259" key="17">
    <source>
        <dbReference type="Pfam" id="PF00361"/>
    </source>
</evidence>
<dbReference type="EC" id="7.1.1.2" evidence="2 16"/>
<evidence type="ECO:0000256" key="6">
    <source>
        <dbReference type="ARBA" id="ARBA00022692"/>
    </source>
</evidence>
<evidence type="ECO:0000259" key="19">
    <source>
        <dbReference type="Pfam" id="PF06455"/>
    </source>
</evidence>
<keyword evidence="8" id="KW-1278">Translocase</keyword>
<reference evidence="20" key="2">
    <citation type="submission" date="2006-03" db="EMBL/GenBank/DDBJ databases">
        <authorList>
            <person name="Douglas D.A."/>
        </authorList>
    </citation>
    <scope>NUCLEOTIDE SEQUENCE</scope>
</reference>
<keyword evidence="4 16" id="KW-0813">Transport</keyword>
<evidence type="ECO:0000256" key="4">
    <source>
        <dbReference type="ARBA" id="ARBA00022448"/>
    </source>
</evidence>
<feature type="transmembrane region" description="Helical" evidence="16">
    <location>
        <begin position="169"/>
        <end position="188"/>
    </location>
</feature>
<evidence type="ECO:0000256" key="10">
    <source>
        <dbReference type="ARBA" id="ARBA00022989"/>
    </source>
</evidence>
<evidence type="ECO:0000256" key="1">
    <source>
        <dbReference type="ARBA" id="ARBA00004448"/>
    </source>
</evidence>
<keyword evidence="11 16" id="KW-0520">NAD</keyword>
<feature type="transmembrane region" description="Helical" evidence="16">
    <location>
        <begin position="238"/>
        <end position="258"/>
    </location>
</feature>
<feature type="transmembrane region" description="Helical" evidence="16">
    <location>
        <begin position="270"/>
        <end position="291"/>
    </location>
</feature>
<dbReference type="EMBL" id="AM236348">
    <property type="protein sequence ID" value="CAL37057.1"/>
    <property type="molecule type" value="Genomic_DNA"/>
</dbReference>
<comment type="subcellular location">
    <subcellularLocation>
        <location evidence="1">Mitochondrion inner membrane</location>
        <topology evidence="1">Multi-pass membrane protein</topology>
    </subcellularLocation>
</comment>
<protein>
    <recommendedName>
        <fullName evidence="3 16">NADH-ubiquinone oxidoreductase chain 5</fullName>
        <ecNumber evidence="2 16">7.1.1.2</ecNumber>
    </recommendedName>
</protein>
<evidence type="ECO:0000256" key="15">
    <source>
        <dbReference type="ARBA" id="ARBA00049551"/>
    </source>
</evidence>
<evidence type="ECO:0000256" key="9">
    <source>
        <dbReference type="ARBA" id="ARBA00022982"/>
    </source>
</evidence>
<feature type="transmembrane region" description="Helical" evidence="16">
    <location>
        <begin position="404"/>
        <end position="428"/>
    </location>
</feature>
<evidence type="ECO:0000256" key="3">
    <source>
        <dbReference type="ARBA" id="ARBA00021096"/>
    </source>
</evidence>
<dbReference type="Pfam" id="PF06455">
    <property type="entry name" value="NADH5_C"/>
    <property type="match status" value="1"/>
</dbReference>
<keyword evidence="5" id="KW-0679">Respiratory chain</keyword>
<dbReference type="InterPro" id="IPR001750">
    <property type="entry name" value="ND/Mrp_TM"/>
</dbReference>
<evidence type="ECO:0000256" key="11">
    <source>
        <dbReference type="ARBA" id="ARBA00023027"/>
    </source>
</evidence>
<dbReference type="Pfam" id="PF00662">
    <property type="entry name" value="Proton_antipo_N"/>
    <property type="match status" value="1"/>
</dbReference>
<geneLocation type="mitochondrion" evidence="20"/>
<dbReference type="NCBIfam" id="TIGR01974">
    <property type="entry name" value="NDH_I_L"/>
    <property type="match status" value="1"/>
</dbReference>
<feature type="domain" description="NADH dehydrogenase subunit 5 C-terminal" evidence="19">
    <location>
        <begin position="419"/>
        <end position="594"/>
    </location>
</feature>
<evidence type="ECO:0000256" key="13">
    <source>
        <dbReference type="ARBA" id="ARBA00023128"/>
    </source>
</evidence>
<comment type="similarity">
    <text evidence="16">Belongs to the complex I subunit 5 family.</text>
</comment>
<dbReference type="Pfam" id="PF00361">
    <property type="entry name" value="Proton_antipo_M"/>
    <property type="match status" value="1"/>
</dbReference>
<feature type="transmembrane region" description="Helical" evidence="16">
    <location>
        <begin position="365"/>
        <end position="384"/>
    </location>
</feature>
<feature type="transmembrane region" description="Helical" evidence="16">
    <location>
        <begin position="579"/>
        <end position="596"/>
    </location>
</feature>
<proteinExistence type="inferred from homology"/>
<dbReference type="InterPro" id="IPR010934">
    <property type="entry name" value="NADH_DH_su5_C"/>
</dbReference>
<evidence type="ECO:0000256" key="12">
    <source>
        <dbReference type="ARBA" id="ARBA00023075"/>
    </source>
</evidence>